<sequence>MKLYLVRETKSTLERDKRREIENRKIDCGKAHFTALGVNFKDASTIHEVLNP</sequence>
<proteinExistence type="predicted"/>
<dbReference type="AlphaFoldDB" id="B3ENZ6"/>
<reference evidence="2" key="1">
    <citation type="submission" date="2008-06" db="EMBL/GenBank/DDBJ databases">
        <title>Complete sequence of Chlorobium phaeobacteroides BS1.</title>
        <authorList>
            <consortium name="US DOE Joint Genome Institute"/>
            <person name="Lucas S."/>
            <person name="Copeland A."/>
            <person name="Lapidus A."/>
            <person name="Glavina del Rio T."/>
            <person name="Dalin E."/>
            <person name="Tice H."/>
            <person name="Bruce D."/>
            <person name="Goodwin L."/>
            <person name="Pitluck S."/>
            <person name="Schmutz J."/>
            <person name="Larimer F."/>
            <person name="Land M."/>
            <person name="Hauser L."/>
            <person name="Kyrpides N."/>
            <person name="Ovchinnikova G."/>
            <person name="Li T."/>
            <person name="Liu Z."/>
            <person name="Zhao F."/>
            <person name="Overmann J."/>
            <person name="Bryant D.A."/>
            <person name="Richardson P."/>
        </authorList>
    </citation>
    <scope>NUCLEOTIDE SEQUENCE [LARGE SCALE GENOMIC DNA]</scope>
    <source>
        <strain evidence="2">BS1</strain>
    </source>
</reference>
<dbReference type="GO" id="GO:0015668">
    <property type="term" value="F:type III site-specific deoxyribonuclease activity"/>
    <property type="evidence" value="ECO:0007669"/>
    <property type="project" value="InterPro"/>
</dbReference>
<dbReference type="InterPro" id="IPR045572">
    <property type="entry name" value="RE_endonuc_C"/>
</dbReference>
<accession>B3ENZ6</accession>
<dbReference type="KEGG" id="cpb:Cphamn1_0822"/>
<protein>
    <submittedName>
        <fullName evidence="2">Type III restriction-modification system restriction subunit</fullName>
    </submittedName>
</protein>
<evidence type="ECO:0000259" key="1">
    <source>
        <dbReference type="Pfam" id="PF19778"/>
    </source>
</evidence>
<dbReference type="Pfam" id="PF19778">
    <property type="entry name" value="RE_endonuc"/>
    <property type="match status" value="1"/>
</dbReference>
<dbReference type="EMBL" id="CP001101">
    <property type="protein sequence ID" value="ACE03773.1"/>
    <property type="molecule type" value="Genomic_DNA"/>
</dbReference>
<name>B3ENZ6_CHLPB</name>
<dbReference type="HOGENOM" id="CLU_3078104_0_0_10"/>
<feature type="domain" description="Type III restriction enzyme C-terminal endonuclease" evidence="1">
    <location>
        <begin position="2"/>
        <end position="44"/>
    </location>
</feature>
<dbReference type="OrthoDB" id="9804145at2"/>
<evidence type="ECO:0000313" key="2">
    <source>
        <dbReference type="EMBL" id="ACE03773.1"/>
    </source>
</evidence>
<organism evidence="2">
    <name type="scientific">Chlorobium phaeobacteroides (strain BS1)</name>
    <dbReference type="NCBI Taxonomy" id="331678"/>
    <lineage>
        <taxon>Bacteria</taxon>
        <taxon>Pseudomonadati</taxon>
        <taxon>Chlorobiota</taxon>
        <taxon>Chlorobiia</taxon>
        <taxon>Chlorobiales</taxon>
        <taxon>Chlorobiaceae</taxon>
        <taxon>Chlorobium/Pelodictyon group</taxon>
        <taxon>Chlorobium</taxon>
    </lineage>
</organism>
<gene>
    <name evidence="2" type="ordered locus">Cphamn1_0822</name>
</gene>